<reference evidence="1" key="1">
    <citation type="journal article" date="2011" name="BMC Genomics">
        <title>Shotgun sequencing of Yersinia enterocolitica strain W22703 (biotype 2, serotype O:9): genomic evidence for oscillation between invertebrates and mammals.</title>
        <authorList>
            <person name="Fuchs T.M."/>
            <person name="Brandt K."/>
            <person name="Starke M."/>
            <person name="Rattei T."/>
        </authorList>
    </citation>
    <scope>NUCLEOTIDE SEQUENCE</scope>
</reference>
<evidence type="ECO:0000313" key="1">
    <source>
        <dbReference type="EMBL" id="CBX71519.1"/>
    </source>
</evidence>
<gene>
    <name evidence="1" type="ORF">YEW_LA46840</name>
</gene>
<name>F4N0B1_YEREN</name>
<sequence>MSWLIMGKSIQIVHNGSDNNYHFNRLFCRDIKKSAV</sequence>
<proteinExistence type="predicted"/>
<accession>F4N0B1</accession>
<organism evidence="1">
    <name type="scientific">Yersinia enterocolitica W22703</name>
    <dbReference type="NCBI Taxonomy" id="913028"/>
    <lineage>
        <taxon>Bacteria</taxon>
        <taxon>Pseudomonadati</taxon>
        <taxon>Pseudomonadota</taxon>
        <taxon>Gammaproteobacteria</taxon>
        <taxon>Enterobacterales</taxon>
        <taxon>Yersiniaceae</taxon>
        <taxon>Yersinia</taxon>
    </lineage>
</organism>
<dbReference type="AlphaFoldDB" id="F4N0B1"/>
<protein>
    <submittedName>
        <fullName evidence="1">Uncharacterized protein</fullName>
    </submittedName>
</protein>
<dbReference type="EMBL" id="FR718604">
    <property type="protein sequence ID" value="CBX71519.1"/>
    <property type="molecule type" value="Genomic_DNA"/>
</dbReference>